<gene>
    <name evidence="2" type="ORF">OKA04_07575</name>
</gene>
<sequence>MRSNVPRIRSLVFSGRSALAGVIAACCGATGSVMAQESGQEKAVAVAPDPVDIANRMVAQFRELSRHRFERFETEWAAADEVRVAELEMTRLMFELRRQDAETWTRLIKEFGTYAFECEQARLEKGAKRIALKAESARARTTDEDIRKADEKLQAAMKNLPLGEGPAYDAMVAYHAKRNACGDLSDRFNAESQALTEKLTEVRRQWFGMDDHLWRKLEKVTEPWHQELIRLQAEAENAKRAEADKSDAAWPEEKRWPAARRRYVEYLEREIDWSDALKR</sequence>
<evidence type="ECO:0008006" key="4">
    <source>
        <dbReference type="Google" id="ProtNLM"/>
    </source>
</evidence>
<name>A0ABT3FLY6_9BACT</name>
<comment type="caution">
    <text evidence="2">The sequence shown here is derived from an EMBL/GenBank/DDBJ whole genome shotgun (WGS) entry which is preliminary data.</text>
</comment>
<keyword evidence="3" id="KW-1185">Reference proteome</keyword>
<evidence type="ECO:0000256" key="1">
    <source>
        <dbReference type="SAM" id="SignalP"/>
    </source>
</evidence>
<keyword evidence="1" id="KW-0732">Signal</keyword>
<evidence type="ECO:0000313" key="2">
    <source>
        <dbReference type="EMBL" id="MCW1884588.1"/>
    </source>
</evidence>
<dbReference type="Proteomes" id="UP001207930">
    <property type="component" value="Unassembled WGS sequence"/>
</dbReference>
<reference evidence="2 3" key="1">
    <citation type="submission" date="2022-10" db="EMBL/GenBank/DDBJ databases">
        <title>Luteolibacter flavescens strain MCCC 1K03193, whole genome shotgun sequencing project.</title>
        <authorList>
            <person name="Zhao G."/>
            <person name="Shen L."/>
        </authorList>
    </citation>
    <scope>NUCLEOTIDE SEQUENCE [LARGE SCALE GENOMIC DNA]</scope>
    <source>
        <strain evidence="2 3">MCCC 1K03193</strain>
    </source>
</reference>
<dbReference type="EMBL" id="JAPDDS010000003">
    <property type="protein sequence ID" value="MCW1884588.1"/>
    <property type="molecule type" value="Genomic_DNA"/>
</dbReference>
<feature type="chain" id="PRO_5045446859" description="Lysozyme inhibitor LprI N-terminal domain-containing protein" evidence="1">
    <location>
        <begin position="36"/>
        <end position="279"/>
    </location>
</feature>
<proteinExistence type="predicted"/>
<protein>
    <recommendedName>
        <fullName evidence="4">Lysozyme inhibitor LprI N-terminal domain-containing protein</fullName>
    </recommendedName>
</protein>
<evidence type="ECO:0000313" key="3">
    <source>
        <dbReference type="Proteomes" id="UP001207930"/>
    </source>
</evidence>
<accession>A0ABT3FLY6</accession>
<feature type="signal peptide" evidence="1">
    <location>
        <begin position="1"/>
        <end position="35"/>
    </location>
</feature>
<organism evidence="2 3">
    <name type="scientific">Luteolibacter flavescens</name>
    <dbReference type="NCBI Taxonomy" id="1859460"/>
    <lineage>
        <taxon>Bacteria</taxon>
        <taxon>Pseudomonadati</taxon>
        <taxon>Verrucomicrobiota</taxon>
        <taxon>Verrucomicrobiia</taxon>
        <taxon>Verrucomicrobiales</taxon>
        <taxon>Verrucomicrobiaceae</taxon>
        <taxon>Luteolibacter</taxon>
    </lineage>
</organism>